<organism evidence="12 13">
    <name type="scientific">Rotaria magnacalcarata</name>
    <dbReference type="NCBI Taxonomy" id="392030"/>
    <lineage>
        <taxon>Eukaryota</taxon>
        <taxon>Metazoa</taxon>
        <taxon>Spiralia</taxon>
        <taxon>Gnathifera</taxon>
        <taxon>Rotifera</taxon>
        <taxon>Eurotatoria</taxon>
        <taxon>Bdelloidea</taxon>
        <taxon>Philodinida</taxon>
        <taxon>Philodinidae</taxon>
        <taxon>Rotaria</taxon>
    </lineage>
</organism>
<dbReference type="GO" id="GO:0004694">
    <property type="term" value="F:eukaryotic translation initiation factor 2alpha kinase activity"/>
    <property type="evidence" value="ECO:0007669"/>
    <property type="project" value="TreeGrafter"/>
</dbReference>
<protein>
    <recommendedName>
        <fullName evidence="1">non-specific serine/threonine protein kinase</fullName>
        <ecNumber evidence="1">2.7.11.1</ecNumber>
    </recommendedName>
</protein>
<proteinExistence type="inferred from homology"/>
<comment type="similarity">
    <text evidence="8">Belongs to the protein kinase superfamily. Ser/Thr protein kinase family. GCN2 subfamily.</text>
</comment>
<keyword evidence="3" id="KW-0808">Transferase</keyword>
<keyword evidence="7" id="KW-0652">Protein synthesis inhibitor</keyword>
<dbReference type="Proteomes" id="UP000676336">
    <property type="component" value="Unassembled WGS sequence"/>
</dbReference>
<dbReference type="SUPFAM" id="SSF56112">
    <property type="entry name" value="Protein kinase-like (PK-like)"/>
    <property type="match status" value="1"/>
</dbReference>
<dbReference type="SMART" id="SM00220">
    <property type="entry name" value="S_TKc"/>
    <property type="match status" value="1"/>
</dbReference>
<dbReference type="AlphaFoldDB" id="A0A8S2KE24"/>
<dbReference type="GO" id="GO:0005634">
    <property type="term" value="C:nucleus"/>
    <property type="evidence" value="ECO:0007669"/>
    <property type="project" value="TreeGrafter"/>
</dbReference>
<comment type="caution">
    <text evidence="12">The sequence shown here is derived from an EMBL/GenBank/DDBJ whole genome shotgun (WGS) entry which is preliminary data.</text>
</comment>
<evidence type="ECO:0000313" key="13">
    <source>
        <dbReference type="Proteomes" id="UP000676336"/>
    </source>
</evidence>
<evidence type="ECO:0000256" key="10">
    <source>
        <dbReference type="ARBA" id="ARBA00048977"/>
    </source>
</evidence>
<evidence type="ECO:0000256" key="6">
    <source>
        <dbReference type="ARBA" id="ARBA00022840"/>
    </source>
</evidence>
<reference evidence="12" key="1">
    <citation type="submission" date="2021-02" db="EMBL/GenBank/DDBJ databases">
        <authorList>
            <person name="Nowell W R."/>
        </authorList>
    </citation>
    <scope>NUCLEOTIDE SEQUENCE</scope>
</reference>
<evidence type="ECO:0000256" key="8">
    <source>
        <dbReference type="ARBA" id="ARBA00037982"/>
    </source>
</evidence>
<keyword evidence="5" id="KW-0418">Kinase</keyword>
<gene>
    <name evidence="12" type="ORF">SMN809_LOCUS3960</name>
</gene>
<evidence type="ECO:0000256" key="2">
    <source>
        <dbReference type="ARBA" id="ARBA00022527"/>
    </source>
</evidence>
<feature type="domain" description="Protein kinase" evidence="11">
    <location>
        <begin position="191"/>
        <end position="505"/>
    </location>
</feature>
<dbReference type="Gene3D" id="1.10.510.10">
    <property type="entry name" value="Transferase(Phosphotransferase) domain 1"/>
    <property type="match status" value="1"/>
</dbReference>
<keyword evidence="6" id="KW-0067">ATP-binding</keyword>
<evidence type="ECO:0000256" key="1">
    <source>
        <dbReference type="ARBA" id="ARBA00012513"/>
    </source>
</evidence>
<dbReference type="PANTHER" id="PTHR11042">
    <property type="entry name" value="EUKARYOTIC TRANSLATION INITIATION FACTOR 2-ALPHA KINASE EIF2-ALPHA KINASE -RELATED"/>
    <property type="match status" value="1"/>
</dbReference>
<comment type="catalytic activity">
    <reaction evidence="10">
        <text>L-seryl-[protein] + ATP = O-phospho-L-seryl-[protein] + ADP + H(+)</text>
        <dbReference type="Rhea" id="RHEA:17989"/>
        <dbReference type="Rhea" id="RHEA-COMP:9863"/>
        <dbReference type="Rhea" id="RHEA-COMP:11604"/>
        <dbReference type="ChEBI" id="CHEBI:15378"/>
        <dbReference type="ChEBI" id="CHEBI:29999"/>
        <dbReference type="ChEBI" id="CHEBI:30616"/>
        <dbReference type="ChEBI" id="CHEBI:83421"/>
        <dbReference type="ChEBI" id="CHEBI:456216"/>
        <dbReference type="EC" id="2.7.11.1"/>
    </reaction>
    <physiologicalReaction direction="left-to-right" evidence="10">
        <dbReference type="Rhea" id="RHEA:17990"/>
    </physiologicalReaction>
</comment>
<dbReference type="PROSITE" id="PS50011">
    <property type="entry name" value="PROTEIN_KINASE_DOM"/>
    <property type="match status" value="1"/>
</dbReference>
<evidence type="ECO:0000256" key="5">
    <source>
        <dbReference type="ARBA" id="ARBA00022777"/>
    </source>
</evidence>
<name>A0A8S2KE24_9BILA</name>
<keyword evidence="2" id="KW-0723">Serine/threonine-protein kinase</keyword>
<dbReference type="InterPro" id="IPR011009">
    <property type="entry name" value="Kinase-like_dom_sf"/>
</dbReference>
<dbReference type="EMBL" id="CAJOBI010000872">
    <property type="protein sequence ID" value="CAF3849977.1"/>
    <property type="molecule type" value="Genomic_DNA"/>
</dbReference>
<keyword evidence="4" id="KW-0547">Nucleotide-binding</keyword>
<dbReference type="PROSITE" id="PS00108">
    <property type="entry name" value="PROTEIN_KINASE_ST"/>
    <property type="match status" value="1"/>
</dbReference>
<dbReference type="EC" id="2.7.11.1" evidence="1"/>
<evidence type="ECO:0000256" key="3">
    <source>
        <dbReference type="ARBA" id="ARBA00022679"/>
    </source>
</evidence>
<evidence type="ECO:0000256" key="9">
    <source>
        <dbReference type="ARBA" id="ARBA00048659"/>
    </source>
</evidence>
<comment type="catalytic activity">
    <reaction evidence="9">
        <text>L-threonyl-[protein] + ATP = O-phospho-L-threonyl-[protein] + ADP + H(+)</text>
        <dbReference type="Rhea" id="RHEA:46608"/>
        <dbReference type="Rhea" id="RHEA-COMP:11060"/>
        <dbReference type="Rhea" id="RHEA-COMP:11605"/>
        <dbReference type="ChEBI" id="CHEBI:15378"/>
        <dbReference type="ChEBI" id="CHEBI:30013"/>
        <dbReference type="ChEBI" id="CHEBI:30616"/>
        <dbReference type="ChEBI" id="CHEBI:61977"/>
        <dbReference type="ChEBI" id="CHEBI:456216"/>
        <dbReference type="EC" id="2.7.11.1"/>
    </reaction>
    <physiologicalReaction direction="left-to-right" evidence="9">
        <dbReference type="Rhea" id="RHEA:46609"/>
    </physiologicalReaction>
</comment>
<evidence type="ECO:0000313" key="12">
    <source>
        <dbReference type="EMBL" id="CAF3849977.1"/>
    </source>
</evidence>
<dbReference type="GO" id="GO:0005524">
    <property type="term" value="F:ATP binding"/>
    <property type="evidence" value="ECO:0007669"/>
    <property type="project" value="UniProtKB-KW"/>
</dbReference>
<evidence type="ECO:0000256" key="4">
    <source>
        <dbReference type="ARBA" id="ARBA00022741"/>
    </source>
</evidence>
<dbReference type="GO" id="GO:0017148">
    <property type="term" value="P:negative regulation of translation"/>
    <property type="evidence" value="ECO:0007669"/>
    <property type="project" value="UniProtKB-KW"/>
</dbReference>
<evidence type="ECO:0000256" key="7">
    <source>
        <dbReference type="ARBA" id="ARBA00023193"/>
    </source>
</evidence>
<dbReference type="PANTHER" id="PTHR11042:SF160">
    <property type="entry name" value="EUKARYOTIC TRANSLATION INITIATION FACTOR 2-ALPHA KINASE 1"/>
    <property type="match status" value="1"/>
</dbReference>
<accession>A0A8S2KE24</accession>
<evidence type="ECO:0000259" key="11">
    <source>
        <dbReference type="PROSITE" id="PS50011"/>
    </source>
</evidence>
<dbReference type="InterPro" id="IPR000719">
    <property type="entry name" value="Prot_kinase_dom"/>
</dbReference>
<sequence>MSSNSKLSNRINKNKTLHQFDRGPIQVFNQVSTVNTEQIMRLQLLFFSLLEILSLKLTDNDPLKSYLLFEQLLNLLEQSEMLPISMCLSAKSIRHENIFLSYVRILQKAIQSTLINIQKDPVSSNRSVFSNVLPKHFGKILLSPPPPSPKISIDIPQQEIQLKIPLPLPINGTVAISGFGDAVIFRYVQDFYEIDKLGKGAFAVVISIFGSNRQHSHVQIQHQYHSDGSDHTSFSSSKFKSEISKSYETTSNEEFSNKELVPLHTRNQSMLTLMQSNYIDSKIVLFIQMQLCDTTLHDWLRYRDDSIVQDTPAEKKSVFYTLNDLGQRQCWHIFKQLLTAVEYLHSQSFVHRDIKPRNIFLAYDSKDASCVHVKLGDFGLATLLDCDLTSHSSEHFKNEESTGVGTALYAPPEQLNSHRCITTAKSDSYSLGIVLFELFSIFSTEMERHRSLNDLRVNVKVEEQFSTSYRFESNIIEQLVSIESDNRPSVEDLLSIYGREMQQRMRKHNNTKQMIIEQLQAKLRDRDKRIQQLELELGKI</sequence>
<dbReference type="InterPro" id="IPR050339">
    <property type="entry name" value="CC_SR_Kinase"/>
</dbReference>
<dbReference type="InterPro" id="IPR008271">
    <property type="entry name" value="Ser/Thr_kinase_AS"/>
</dbReference>
<dbReference type="Pfam" id="PF00069">
    <property type="entry name" value="Pkinase"/>
    <property type="match status" value="1"/>
</dbReference>
<dbReference type="GO" id="GO:0005737">
    <property type="term" value="C:cytoplasm"/>
    <property type="evidence" value="ECO:0007669"/>
    <property type="project" value="TreeGrafter"/>
</dbReference>